<feature type="region of interest" description="Disordered" evidence="1">
    <location>
        <begin position="184"/>
        <end position="234"/>
    </location>
</feature>
<reference evidence="3" key="1">
    <citation type="journal article" date="2011" name="Nature">
        <title>Genome sequence and analysis of the tuber crop potato.</title>
        <authorList>
            <consortium name="The Potato Genome Sequencing Consortium"/>
        </authorList>
    </citation>
    <scope>NUCLEOTIDE SEQUENCE [LARGE SCALE GENOMIC DNA]</scope>
    <source>
        <strain evidence="3">cv. DM1-3 516 R44</strain>
    </source>
</reference>
<name>M1DJV8_SOLTU</name>
<evidence type="ECO:0000313" key="2">
    <source>
        <dbReference type="EnsemblPlants" id="PGSC0003DMT400090197"/>
    </source>
</evidence>
<reference evidence="2" key="2">
    <citation type="submission" date="2015-06" db="UniProtKB">
        <authorList>
            <consortium name="EnsemblPlants"/>
        </authorList>
    </citation>
    <scope>IDENTIFICATION</scope>
    <source>
        <strain evidence="2">DM1-3 516 R44</strain>
    </source>
</reference>
<dbReference type="EnsemblPlants" id="PGSC0003DMT400090197">
    <property type="protein sequence ID" value="PGSC0003DMT400090197"/>
    <property type="gene ID" value="PGSC0003DMG400039768"/>
</dbReference>
<feature type="region of interest" description="Disordered" evidence="1">
    <location>
        <begin position="85"/>
        <end position="107"/>
    </location>
</feature>
<dbReference type="InParanoid" id="M1DJV8"/>
<dbReference type="Proteomes" id="UP000011115">
    <property type="component" value="Unassembled WGS sequence"/>
</dbReference>
<protein>
    <recommendedName>
        <fullName evidence="4">Integrase core domain containing protein</fullName>
    </recommendedName>
</protein>
<proteinExistence type="predicted"/>
<dbReference type="AlphaFoldDB" id="M1DJV8"/>
<feature type="compositionally biased region" description="Basic and acidic residues" evidence="1">
    <location>
        <begin position="215"/>
        <end position="226"/>
    </location>
</feature>
<dbReference type="HOGENOM" id="CLU_021776_1_0_1"/>
<keyword evidence="3" id="KW-1185">Reference proteome</keyword>
<sequence>MLDRALNERVRLPIPCLIGKLCRQGNTTPNRLVDRWSEAFRLTQTSKIKDVANHLFGAKVDAVGLLAVVPYVPIDILYANRGLEQGESSQPSTGAPPPPASASQALKKRVKYEMRKELIALKDRMDGLEVHVQDQLQAAGSVSTDEFKTQLAEIRAQISKLVEKQVHVPTPILPESLMNLFSEPPTTQSLDDFWSDLPKSKYGKRKHTADESDEERTTDLYKEEKKRNKKARRE</sequence>
<dbReference type="Gramene" id="PGSC0003DMT400090197">
    <property type="protein sequence ID" value="PGSC0003DMT400090197"/>
    <property type="gene ID" value="PGSC0003DMG400039768"/>
</dbReference>
<evidence type="ECO:0000256" key="1">
    <source>
        <dbReference type="SAM" id="MobiDB-lite"/>
    </source>
</evidence>
<evidence type="ECO:0000313" key="3">
    <source>
        <dbReference type="Proteomes" id="UP000011115"/>
    </source>
</evidence>
<evidence type="ECO:0008006" key="4">
    <source>
        <dbReference type="Google" id="ProtNLM"/>
    </source>
</evidence>
<dbReference type="PaxDb" id="4113-PGSC0003DMT400090197"/>
<accession>M1DJV8</accession>
<organism evidence="2 3">
    <name type="scientific">Solanum tuberosum</name>
    <name type="common">Potato</name>
    <dbReference type="NCBI Taxonomy" id="4113"/>
    <lineage>
        <taxon>Eukaryota</taxon>
        <taxon>Viridiplantae</taxon>
        <taxon>Streptophyta</taxon>
        <taxon>Embryophyta</taxon>
        <taxon>Tracheophyta</taxon>
        <taxon>Spermatophyta</taxon>
        <taxon>Magnoliopsida</taxon>
        <taxon>eudicotyledons</taxon>
        <taxon>Gunneridae</taxon>
        <taxon>Pentapetalae</taxon>
        <taxon>asterids</taxon>
        <taxon>lamiids</taxon>
        <taxon>Solanales</taxon>
        <taxon>Solanaceae</taxon>
        <taxon>Solanoideae</taxon>
        <taxon>Solaneae</taxon>
        <taxon>Solanum</taxon>
    </lineage>
</organism>